<protein>
    <recommendedName>
        <fullName evidence="5">Pyrophosphate--fructose 6-phosphate 1-phosphotransferase subunit alpha</fullName>
    </recommendedName>
</protein>
<accession>A0A8J5VCP6</accession>
<evidence type="ECO:0000313" key="3">
    <source>
        <dbReference type="EMBL" id="KAG8060915.1"/>
    </source>
</evidence>
<evidence type="ECO:0000313" key="4">
    <source>
        <dbReference type="Proteomes" id="UP000729402"/>
    </source>
</evidence>
<dbReference type="AlphaFoldDB" id="A0A8J5VCP6"/>
<dbReference type="EMBL" id="JAAALK010000287">
    <property type="protein sequence ID" value="KAG8060915.1"/>
    <property type="molecule type" value="Genomic_DNA"/>
</dbReference>
<evidence type="ECO:0000256" key="2">
    <source>
        <dbReference type="ARBA" id="ARBA00023152"/>
    </source>
</evidence>
<dbReference type="Proteomes" id="UP000729402">
    <property type="component" value="Unassembled WGS sequence"/>
</dbReference>
<evidence type="ECO:0000256" key="1">
    <source>
        <dbReference type="ARBA" id="ARBA00022490"/>
    </source>
</evidence>
<dbReference type="GO" id="GO:0047334">
    <property type="term" value="F:diphosphate-fructose-6-phosphate 1-phosphotransferase activity"/>
    <property type="evidence" value="ECO:0007669"/>
    <property type="project" value="TreeGrafter"/>
</dbReference>
<organism evidence="3 4">
    <name type="scientific">Zizania palustris</name>
    <name type="common">Northern wild rice</name>
    <dbReference type="NCBI Taxonomy" id="103762"/>
    <lineage>
        <taxon>Eukaryota</taxon>
        <taxon>Viridiplantae</taxon>
        <taxon>Streptophyta</taxon>
        <taxon>Embryophyta</taxon>
        <taxon>Tracheophyta</taxon>
        <taxon>Spermatophyta</taxon>
        <taxon>Magnoliopsida</taxon>
        <taxon>Liliopsida</taxon>
        <taxon>Poales</taxon>
        <taxon>Poaceae</taxon>
        <taxon>BOP clade</taxon>
        <taxon>Oryzoideae</taxon>
        <taxon>Oryzeae</taxon>
        <taxon>Zizaniinae</taxon>
        <taxon>Zizania</taxon>
    </lineage>
</organism>
<keyword evidence="2" id="KW-0324">Glycolysis</keyword>
<dbReference type="GO" id="GO:0006096">
    <property type="term" value="P:glycolytic process"/>
    <property type="evidence" value="ECO:0007669"/>
    <property type="project" value="UniProtKB-KW"/>
</dbReference>
<reference evidence="3" key="2">
    <citation type="submission" date="2021-02" db="EMBL/GenBank/DDBJ databases">
        <authorList>
            <person name="Kimball J.A."/>
            <person name="Haas M.W."/>
            <person name="Macchietto M."/>
            <person name="Kono T."/>
            <person name="Duquette J."/>
            <person name="Shao M."/>
        </authorList>
    </citation>
    <scope>NUCLEOTIDE SEQUENCE</scope>
    <source>
        <tissue evidence="3">Fresh leaf tissue</tissue>
    </source>
</reference>
<evidence type="ECO:0008006" key="5">
    <source>
        <dbReference type="Google" id="ProtNLM"/>
    </source>
</evidence>
<dbReference type="OrthoDB" id="537915at2759"/>
<name>A0A8J5VCP6_ZIZPA</name>
<sequence>MNKRAKEGKYKGKKLSSVCHFFGYQARGSLPSNFDCDYAYVLGHISMHILVAGLNGYMATVTNLNDLTNKWRCAAVPLTAMMSVKRHLRSPGAVPTGKPVIHPSPVDLQGKAYAVLREKASSFLLDDFYRTPGGIQFNGFEADVKPITLTVEDQDYLGDIEILQEYLEKVRSMVKPGCSREILKAAINSMSSVKDVLEVMSAPLNTELPLYNLN</sequence>
<keyword evidence="1" id="KW-0963">Cytoplasm</keyword>
<dbReference type="PANTHER" id="PTHR43650">
    <property type="entry name" value="PYROPHOSPHATE--FRUCTOSE 6-PHOSPHATE 1-PHOSPHOTRANSFERASE"/>
    <property type="match status" value="1"/>
</dbReference>
<dbReference type="GO" id="GO:0009749">
    <property type="term" value="P:response to glucose"/>
    <property type="evidence" value="ECO:0007669"/>
    <property type="project" value="TreeGrafter"/>
</dbReference>
<keyword evidence="4" id="KW-1185">Reference proteome</keyword>
<gene>
    <name evidence="3" type="ORF">GUJ93_ZPchr0002g23730</name>
</gene>
<dbReference type="GO" id="GO:0005829">
    <property type="term" value="C:cytosol"/>
    <property type="evidence" value="ECO:0007669"/>
    <property type="project" value="TreeGrafter"/>
</dbReference>
<comment type="caution">
    <text evidence="3">The sequence shown here is derived from an EMBL/GenBank/DDBJ whole genome shotgun (WGS) entry which is preliminary data.</text>
</comment>
<dbReference type="GO" id="GO:0015979">
    <property type="term" value="P:photosynthesis"/>
    <property type="evidence" value="ECO:0007669"/>
    <property type="project" value="TreeGrafter"/>
</dbReference>
<dbReference type="PANTHER" id="PTHR43650:SF9">
    <property type="entry name" value="PYROPHOSPHATE--FRUCTOSE 6-PHOSPHATE 1-PHOSPHOTRANSFERASE SUBUNIT ALPHA"/>
    <property type="match status" value="1"/>
</dbReference>
<proteinExistence type="predicted"/>
<reference evidence="3" key="1">
    <citation type="journal article" date="2021" name="bioRxiv">
        <title>Whole Genome Assembly and Annotation of Northern Wild Rice, Zizania palustris L., Supports a Whole Genome Duplication in the Zizania Genus.</title>
        <authorList>
            <person name="Haas M."/>
            <person name="Kono T."/>
            <person name="Macchietto M."/>
            <person name="Millas R."/>
            <person name="McGilp L."/>
            <person name="Shao M."/>
            <person name="Duquette J."/>
            <person name="Hirsch C.N."/>
            <person name="Kimball J."/>
        </authorList>
    </citation>
    <scope>NUCLEOTIDE SEQUENCE</scope>
    <source>
        <tissue evidence="3">Fresh leaf tissue</tissue>
    </source>
</reference>